<feature type="compositionally biased region" description="Basic and acidic residues" evidence="1">
    <location>
        <begin position="98"/>
        <end position="110"/>
    </location>
</feature>
<feature type="compositionally biased region" description="Low complexity" evidence="1">
    <location>
        <begin position="185"/>
        <end position="194"/>
    </location>
</feature>
<proteinExistence type="predicted"/>
<evidence type="ECO:0000313" key="3">
    <source>
        <dbReference type="Proteomes" id="UP000053263"/>
    </source>
</evidence>
<feature type="region of interest" description="Disordered" evidence="1">
    <location>
        <begin position="123"/>
        <end position="194"/>
    </location>
</feature>
<dbReference type="HOGENOM" id="CLU_1115874_0_0_1"/>
<feature type="compositionally biased region" description="Pro residues" evidence="1">
    <location>
        <begin position="175"/>
        <end position="184"/>
    </location>
</feature>
<accession>A0A0C9SXT4</accession>
<feature type="region of interest" description="Disordered" evidence="1">
    <location>
        <begin position="22"/>
        <end position="111"/>
    </location>
</feature>
<dbReference type="EMBL" id="KN832570">
    <property type="protein sequence ID" value="KII84595.1"/>
    <property type="molecule type" value="Genomic_DNA"/>
</dbReference>
<dbReference type="AlphaFoldDB" id="A0A0C9SXT4"/>
<sequence length="260" mass="28678">MHPLPLPQDASPKFVAAMPDWLASTLPSPRNSPQQLQGSEVNAELQQQQMHEPQPISSHRQQEQQGLRSINTSAPTISTRRPDSARPTPKRPRSPQPDIKRPPPPRRDAYDFDADADAEWSTLPVHPRKVKKSSTFKLPIGGLGRGRNNADAPQKTTGAILTEPLQPKRRVVTYLPPPRPPSSPPSSDLALSSSDLTSSSVIEYASTLSNPTIPHVANEFSSPFGSRQHELTKVEVDGDGIAQRYARTRALLSEVRRRQL</sequence>
<reference evidence="2 3" key="1">
    <citation type="submission" date="2014-06" db="EMBL/GenBank/DDBJ databases">
        <title>Evolutionary Origins and Diversification of the Mycorrhizal Mutualists.</title>
        <authorList>
            <consortium name="DOE Joint Genome Institute"/>
            <consortium name="Mycorrhizal Genomics Consortium"/>
            <person name="Kohler A."/>
            <person name="Kuo A."/>
            <person name="Nagy L.G."/>
            <person name="Floudas D."/>
            <person name="Copeland A."/>
            <person name="Barry K.W."/>
            <person name="Cichocki N."/>
            <person name="Veneault-Fourrey C."/>
            <person name="LaButti K."/>
            <person name="Lindquist E.A."/>
            <person name="Lipzen A."/>
            <person name="Lundell T."/>
            <person name="Morin E."/>
            <person name="Murat C."/>
            <person name="Riley R."/>
            <person name="Ohm R."/>
            <person name="Sun H."/>
            <person name="Tunlid A."/>
            <person name="Henrissat B."/>
            <person name="Grigoriev I.V."/>
            <person name="Hibbett D.S."/>
            <person name="Martin F."/>
        </authorList>
    </citation>
    <scope>NUCLEOTIDE SEQUENCE [LARGE SCALE GENOMIC DNA]</scope>
    <source>
        <strain evidence="2 3">FD-325 SS-3</strain>
    </source>
</reference>
<name>A0A0C9SXT4_PLICR</name>
<feature type="compositionally biased region" description="Polar residues" evidence="1">
    <location>
        <begin position="25"/>
        <end position="79"/>
    </location>
</feature>
<organism evidence="2 3">
    <name type="scientific">Plicaturopsis crispa FD-325 SS-3</name>
    <dbReference type="NCBI Taxonomy" id="944288"/>
    <lineage>
        <taxon>Eukaryota</taxon>
        <taxon>Fungi</taxon>
        <taxon>Dikarya</taxon>
        <taxon>Basidiomycota</taxon>
        <taxon>Agaricomycotina</taxon>
        <taxon>Agaricomycetes</taxon>
        <taxon>Agaricomycetidae</taxon>
        <taxon>Amylocorticiales</taxon>
        <taxon>Amylocorticiaceae</taxon>
        <taxon>Plicatura</taxon>
        <taxon>Plicaturopsis crispa</taxon>
    </lineage>
</organism>
<evidence type="ECO:0000313" key="2">
    <source>
        <dbReference type="EMBL" id="KII84595.1"/>
    </source>
</evidence>
<gene>
    <name evidence="2" type="ORF">PLICRDRAFT_353986</name>
</gene>
<evidence type="ECO:0000256" key="1">
    <source>
        <dbReference type="SAM" id="MobiDB-lite"/>
    </source>
</evidence>
<keyword evidence="3" id="KW-1185">Reference proteome</keyword>
<protein>
    <submittedName>
        <fullName evidence="2">Uncharacterized protein</fullName>
    </submittedName>
</protein>
<dbReference type="Proteomes" id="UP000053263">
    <property type="component" value="Unassembled WGS sequence"/>
</dbReference>